<dbReference type="InterPro" id="IPR002049">
    <property type="entry name" value="LE_dom"/>
</dbReference>
<accession>A0AA47NDT3</accession>
<dbReference type="CDD" id="cd01650">
    <property type="entry name" value="RT_nLTR_like"/>
    <property type="match status" value="1"/>
</dbReference>
<dbReference type="InterPro" id="IPR001791">
    <property type="entry name" value="Laminin_G"/>
</dbReference>
<dbReference type="InterPro" id="IPR000477">
    <property type="entry name" value="RT_dom"/>
</dbReference>
<dbReference type="PROSITE" id="PS50878">
    <property type="entry name" value="RT_POL"/>
    <property type="match status" value="1"/>
</dbReference>
<dbReference type="Pfam" id="PF00078">
    <property type="entry name" value="RVT_1"/>
    <property type="match status" value="1"/>
</dbReference>
<evidence type="ECO:0000256" key="3">
    <source>
        <dbReference type="SAM" id="MobiDB-lite"/>
    </source>
</evidence>
<evidence type="ECO:0000256" key="1">
    <source>
        <dbReference type="PROSITE-ProRule" id="PRU00122"/>
    </source>
</evidence>
<keyword evidence="7" id="KW-1185">Reference proteome</keyword>
<feature type="domain" description="Reverse transcriptase" evidence="5">
    <location>
        <begin position="423"/>
        <end position="702"/>
    </location>
</feature>
<dbReference type="Gene3D" id="2.60.120.200">
    <property type="match status" value="1"/>
</dbReference>
<dbReference type="SUPFAM" id="SSF49899">
    <property type="entry name" value="Concanavalin A-like lectins/glucanases"/>
    <property type="match status" value="1"/>
</dbReference>
<dbReference type="PANTHER" id="PTHR19446">
    <property type="entry name" value="REVERSE TRANSCRIPTASES"/>
    <property type="match status" value="1"/>
</dbReference>
<keyword evidence="2" id="KW-0175">Coiled coil</keyword>
<feature type="coiled-coil region" evidence="2">
    <location>
        <begin position="248"/>
        <end position="300"/>
    </location>
</feature>
<keyword evidence="6" id="KW-0675">Receptor</keyword>
<proteinExistence type="predicted"/>
<comment type="caution">
    <text evidence="6">The sequence shown here is derived from an EMBL/GenBank/DDBJ whole genome shotgun (WGS) entry which is preliminary data.</text>
</comment>
<evidence type="ECO:0000259" key="5">
    <source>
        <dbReference type="PROSITE" id="PS50878"/>
    </source>
</evidence>
<evidence type="ECO:0000313" key="6">
    <source>
        <dbReference type="EMBL" id="KAK0156405.1"/>
    </source>
</evidence>
<dbReference type="Proteomes" id="UP001174136">
    <property type="component" value="Unassembled WGS sequence"/>
</dbReference>
<evidence type="ECO:0000313" key="7">
    <source>
        <dbReference type="Proteomes" id="UP001174136"/>
    </source>
</evidence>
<protein>
    <submittedName>
        <fullName evidence="6">Cadherin EGF LAG seven-pass G-type receptor 1</fullName>
    </submittedName>
</protein>
<gene>
    <name evidence="6" type="primary">Celsr1_0</name>
    <name evidence="6" type="ORF">N1851_000321</name>
</gene>
<reference evidence="6" key="1">
    <citation type="journal article" date="2023" name="Front. Mar. Sci.">
        <title>A new Merluccius polli reference genome to investigate the effects of global change in West African waters.</title>
        <authorList>
            <person name="Mateo J.L."/>
            <person name="Blanco-Fernandez C."/>
            <person name="Garcia-Vazquez E."/>
            <person name="Machado-Schiaffino G."/>
        </authorList>
    </citation>
    <scope>NUCLEOTIDE SEQUENCE</scope>
    <source>
        <strain evidence="6">C29</strain>
        <tissue evidence="6">Fin</tissue>
    </source>
</reference>
<sequence>MNLSSQLVNRCVRFQVSQGSREVWVVEFPEVRVDDGAWHHLQVELRSVREGKETQYLAQVSLDYDMFQVHSPNQLLPGLEIRTLFVGGVVDADGRGVHMVETPSTRTNINMLKAQQGGGVQEGCDVDNPCSSAPCPTHRCCLDQWATHSCLCNHVQQQDTHHSLQDINIPVPEEEEQGTGEQPESNTSRPPAEKKIPGRRPLVNWPKSCEKTLWKEVNTDLCNILKGMNGTTMKKLEGMGNLIYAYGAEQRQREIDRLVKERRQLKKQWRKATEEEKDGINLLQEEIQSRLATLRRAENLLRKRRRKQQTRSCFYKDPFKFVKSLFTKEKSGSLSVSKPNLEEHLKMSCTDDRHQEEVTLPPDMPPLSPPEYKLDISPPRWSEVDKTVHRARAASAPGPNGVPYRLYKNAPDVLRFLWKLMKVVWQKKEIPTSWRRAGGILIPKEKDSSEIGQFRQISLLNVEGKVFFSVVAHRLTGYLQRNNMIDTSIQKAGISGFSGCVEHASVTWHRIQVAKKEGKDLHVVFLDLANAFGSVPHNLLWTAFDYFRVPPALTTLVKAYFQDIQLCVTTSEYTTAWQHLELGIMAGCTISPLAFTLAIIRASRWVVGGQRIRPGLRLPPVRAYMDDLTTLTTTKACTVRLLGKLQENIELARMKIKPSKSRSISIVKGNLSDHRFHIGEEPIPTVSEKPVKSLGRWYDASLKDKEQVEQLRKEVASGLENIDRTLLPGKLKLWCMQYGLLPRLLWPLTLYEVPLSKVEKLERLVSSYAKKWLGLPRYLSSIGLYSKGMLHLPISSLAEEYKCAKVRLEMMLLDSSDPFVAQAAPILATGRKWTPLVATEQAKAALRHRDIVGRVQEGRSGLGLGASTPAWSNANPSERCKLVVQEVRREEEEGRRTQAVAQAKQGRWMAWEGVEKRRISWRDLWEMEAFRASFTIRAAYDVLPSPANLSQWYGEDPTCPLCPSPATLKHILVGCKTSLTQGRYTWRHNQVLKCLAVVLGNQRTSVNALPPPSSQWQPTPFVREGQASLATIRADTGQLGRARDWKLLADLDKKLCFPSEIVSTNLRPDLVLWSPSLKLVYIIELTVPWEGAVEEANERTKLRYADLAADTQHQGWKARIRPVEVGCRGFVATSTSRLLREMGVRGKAHRQAVKDLSRAAEKGSQWLCEEKGSDMGLQGVNLGRWVSLLNPLEVSAGLPCPGEWWGGEVCGPCSCDVTRGFQRACDQSSGACLCKKHFEVIDCLNLIHSIRYSQFQTVVHAMPCEELNQFQEQKFRSTSIH</sequence>
<dbReference type="Pfam" id="PF02210">
    <property type="entry name" value="Laminin_G_2"/>
    <property type="match status" value="1"/>
</dbReference>
<comment type="caution">
    <text evidence="1">Lacks conserved residue(s) required for the propagation of feature annotation.</text>
</comment>
<dbReference type="InterPro" id="IPR013320">
    <property type="entry name" value="ConA-like_dom_sf"/>
</dbReference>
<evidence type="ECO:0000256" key="2">
    <source>
        <dbReference type="SAM" id="Coils"/>
    </source>
</evidence>
<dbReference type="EMBL" id="JAOPHQ010000010">
    <property type="protein sequence ID" value="KAK0156405.1"/>
    <property type="molecule type" value="Genomic_DNA"/>
</dbReference>
<dbReference type="PROSITE" id="PS50025">
    <property type="entry name" value="LAM_G_DOMAIN"/>
    <property type="match status" value="1"/>
</dbReference>
<feature type="region of interest" description="Disordered" evidence="3">
    <location>
        <begin position="173"/>
        <end position="201"/>
    </location>
</feature>
<evidence type="ECO:0000259" key="4">
    <source>
        <dbReference type="PROSITE" id="PS50025"/>
    </source>
</evidence>
<feature type="domain" description="Laminin G" evidence="4">
    <location>
        <begin position="1"/>
        <end position="124"/>
    </location>
</feature>
<organism evidence="6 7">
    <name type="scientific">Merluccius polli</name>
    <name type="common">Benguela hake</name>
    <name type="synonym">Merluccius cadenati</name>
    <dbReference type="NCBI Taxonomy" id="89951"/>
    <lineage>
        <taxon>Eukaryota</taxon>
        <taxon>Metazoa</taxon>
        <taxon>Chordata</taxon>
        <taxon>Craniata</taxon>
        <taxon>Vertebrata</taxon>
        <taxon>Euteleostomi</taxon>
        <taxon>Actinopterygii</taxon>
        <taxon>Neopterygii</taxon>
        <taxon>Teleostei</taxon>
        <taxon>Neoteleostei</taxon>
        <taxon>Acanthomorphata</taxon>
        <taxon>Zeiogadaria</taxon>
        <taxon>Gadariae</taxon>
        <taxon>Gadiformes</taxon>
        <taxon>Gadoidei</taxon>
        <taxon>Merlucciidae</taxon>
        <taxon>Merluccius</taxon>
    </lineage>
</organism>
<dbReference type="CDD" id="cd00055">
    <property type="entry name" value="EGF_Lam"/>
    <property type="match status" value="1"/>
</dbReference>
<name>A0AA47NDT3_MERPO</name>